<evidence type="ECO:0000313" key="3">
    <source>
        <dbReference type="Proteomes" id="UP000218231"/>
    </source>
</evidence>
<evidence type="ECO:0000313" key="2">
    <source>
        <dbReference type="EMBL" id="PAV80176.1"/>
    </source>
</evidence>
<name>A0A2A2L1N3_9BILA</name>
<dbReference type="AlphaFoldDB" id="A0A2A2L1N3"/>
<dbReference type="Proteomes" id="UP000218231">
    <property type="component" value="Unassembled WGS sequence"/>
</dbReference>
<sequence length="113" mass="12858">MWSSVLLLSLFVTTQSLKCWNCVGSDCDTYRKDYSNWELEECAEGAQCQTTHYTFHSNELNETFFGIVTRSCSYETGCMPNKMTRSCLNNVNMMVGAGCYQRECCMTDGCNTK</sequence>
<organism evidence="2 3">
    <name type="scientific">Diploscapter pachys</name>
    <dbReference type="NCBI Taxonomy" id="2018661"/>
    <lineage>
        <taxon>Eukaryota</taxon>
        <taxon>Metazoa</taxon>
        <taxon>Ecdysozoa</taxon>
        <taxon>Nematoda</taxon>
        <taxon>Chromadorea</taxon>
        <taxon>Rhabditida</taxon>
        <taxon>Rhabditina</taxon>
        <taxon>Rhabditomorpha</taxon>
        <taxon>Rhabditoidea</taxon>
        <taxon>Rhabditidae</taxon>
        <taxon>Diploscapter</taxon>
    </lineage>
</organism>
<evidence type="ECO:0008006" key="4">
    <source>
        <dbReference type="Google" id="ProtNLM"/>
    </source>
</evidence>
<comment type="caution">
    <text evidence="2">The sequence shown here is derived from an EMBL/GenBank/DDBJ whole genome shotgun (WGS) entry which is preliminary data.</text>
</comment>
<evidence type="ECO:0000256" key="1">
    <source>
        <dbReference type="SAM" id="SignalP"/>
    </source>
</evidence>
<reference evidence="2 3" key="1">
    <citation type="journal article" date="2017" name="Curr. Biol.">
        <title>Genome architecture and evolution of a unichromosomal asexual nematode.</title>
        <authorList>
            <person name="Fradin H."/>
            <person name="Zegar C."/>
            <person name="Gutwein M."/>
            <person name="Lucas J."/>
            <person name="Kovtun M."/>
            <person name="Corcoran D."/>
            <person name="Baugh L.R."/>
            <person name="Kiontke K."/>
            <person name="Gunsalus K."/>
            <person name="Fitch D.H."/>
            <person name="Piano F."/>
        </authorList>
    </citation>
    <scope>NUCLEOTIDE SEQUENCE [LARGE SCALE GENOMIC DNA]</scope>
    <source>
        <strain evidence="2">PF1309</strain>
    </source>
</reference>
<keyword evidence="3" id="KW-1185">Reference proteome</keyword>
<protein>
    <recommendedName>
        <fullName evidence="4">UPAR/Ly6 domain-containing protein</fullName>
    </recommendedName>
</protein>
<proteinExistence type="predicted"/>
<feature type="chain" id="PRO_5012833003" description="UPAR/Ly6 domain-containing protein" evidence="1">
    <location>
        <begin position="17"/>
        <end position="113"/>
    </location>
</feature>
<feature type="signal peptide" evidence="1">
    <location>
        <begin position="1"/>
        <end position="16"/>
    </location>
</feature>
<gene>
    <name evidence="2" type="ORF">WR25_08694</name>
</gene>
<keyword evidence="1" id="KW-0732">Signal</keyword>
<dbReference type="OrthoDB" id="5795270at2759"/>
<accession>A0A2A2L1N3</accession>
<dbReference type="EMBL" id="LIAE01007306">
    <property type="protein sequence ID" value="PAV80176.1"/>
    <property type="molecule type" value="Genomic_DNA"/>
</dbReference>